<organism evidence="3 4">
    <name type="scientific">Klebsiella pneumoniae</name>
    <dbReference type="NCBI Taxonomy" id="573"/>
    <lineage>
        <taxon>Bacteria</taxon>
        <taxon>Pseudomonadati</taxon>
        <taxon>Pseudomonadota</taxon>
        <taxon>Gammaproteobacteria</taxon>
        <taxon>Enterobacterales</taxon>
        <taxon>Enterobacteriaceae</taxon>
        <taxon>Klebsiella/Raoultella group</taxon>
        <taxon>Klebsiella</taxon>
        <taxon>Klebsiella pneumoniae complex</taxon>
    </lineage>
</organism>
<protein>
    <submittedName>
        <fullName evidence="3">RecF/RecN/SMC domain protein</fullName>
    </submittedName>
</protein>
<evidence type="ECO:0000256" key="1">
    <source>
        <dbReference type="SAM" id="MobiDB-lite"/>
    </source>
</evidence>
<dbReference type="EMBL" id="LR134162">
    <property type="protein sequence ID" value="VEA99339.1"/>
    <property type="molecule type" value="Genomic_DNA"/>
</dbReference>
<dbReference type="GO" id="GO:0016887">
    <property type="term" value="F:ATP hydrolysis activity"/>
    <property type="evidence" value="ECO:0007669"/>
    <property type="project" value="InterPro"/>
</dbReference>
<feature type="region of interest" description="Disordered" evidence="1">
    <location>
        <begin position="18"/>
        <end position="37"/>
    </location>
</feature>
<evidence type="ECO:0000313" key="4">
    <source>
        <dbReference type="Proteomes" id="UP000282433"/>
    </source>
</evidence>
<proteinExistence type="predicted"/>
<feature type="domain" description="ATPase AAA-type core" evidence="2">
    <location>
        <begin position="41"/>
        <end position="208"/>
    </location>
</feature>
<evidence type="ECO:0000259" key="2">
    <source>
        <dbReference type="Pfam" id="PF13304"/>
    </source>
</evidence>
<dbReference type="AlphaFoldDB" id="A0A3S4GFG4"/>
<name>A0A3S4GFG4_KLEPN</name>
<dbReference type="Proteomes" id="UP000282433">
    <property type="component" value="Chromosome"/>
</dbReference>
<evidence type="ECO:0000313" key="3">
    <source>
        <dbReference type="EMBL" id="VEA99339.1"/>
    </source>
</evidence>
<dbReference type="InterPro" id="IPR003959">
    <property type="entry name" value="ATPase_AAA_core"/>
</dbReference>
<dbReference type="GO" id="GO:0005524">
    <property type="term" value="F:ATP binding"/>
    <property type="evidence" value="ECO:0007669"/>
    <property type="project" value="InterPro"/>
</dbReference>
<gene>
    <name evidence="3" type="ORF">NCTC13635_00481</name>
</gene>
<sequence length="255" mass="28594">MLDPIVKEENIWLAGYSRRPSSPRTAAQESGGVSRRCHRGRKVLSPRVFYENESVFGQLGEPHRFPEVSRVRETLRRWRFYHEFAIGRHSPLRQPAVGYRSPVLDSDGQNLAAAFQTIVEIGAEEILHEILADAFPGCQFYCENEHSRFALKMRREGIRRPLLAAEMSDGTLRFLCLAVALLSPRPPAFLAINEPENSLHRDMLPALAPADCRGLALQPDLADQPLAELAELIAAGAPCQRYALENRGGETRIVE</sequence>
<accession>A0A3S4GFG4</accession>
<reference evidence="3 4" key="1">
    <citation type="submission" date="2018-12" db="EMBL/GenBank/DDBJ databases">
        <authorList>
            <consortium name="Pathogen Informatics"/>
        </authorList>
    </citation>
    <scope>NUCLEOTIDE SEQUENCE [LARGE SCALE GENOMIC DNA]</scope>
    <source>
        <strain evidence="3 4">NCTC13635</strain>
    </source>
</reference>
<feature type="compositionally biased region" description="Polar residues" evidence="1">
    <location>
        <begin position="19"/>
        <end position="28"/>
    </location>
</feature>
<dbReference type="Pfam" id="PF13304">
    <property type="entry name" value="AAA_21"/>
    <property type="match status" value="1"/>
</dbReference>